<dbReference type="PANTHER" id="PTHR43539">
    <property type="entry name" value="FLAVIN-BINDING MONOOXYGENASE-LIKE PROTEIN (AFU_ORTHOLOGUE AFUA_4G09220)"/>
    <property type="match status" value="1"/>
</dbReference>
<dbReference type="Pfam" id="PF13738">
    <property type="entry name" value="Pyr_redox_3"/>
    <property type="match status" value="1"/>
</dbReference>
<dbReference type="GO" id="GO:0050660">
    <property type="term" value="F:flavin adenine dinucleotide binding"/>
    <property type="evidence" value="ECO:0007669"/>
    <property type="project" value="TreeGrafter"/>
</dbReference>
<dbReference type="InterPro" id="IPR036188">
    <property type="entry name" value="FAD/NAD-bd_sf"/>
</dbReference>
<dbReference type="PRINTS" id="PR00469">
    <property type="entry name" value="PNDRDTASEII"/>
</dbReference>
<organism evidence="2 3">
    <name type="scientific">Antricoccus suffuscus</name>
    <dbReference type="NCBI Taxonomy" id="1629062"/>
    <lineage>
        <taxon>Bacteria</taxon>
        <taxon>Bacillati</taxon>
        <taxon>Actinomycetota</taxon>
        <taxon>Actinomycetes</taxon>
        <taxon>Geodermatophilales</taxon>
        <taxon>Antricoccaceae</taxon>
        <taxon>Antricoccus</taxon>
    </lineage>
</organism>
<evidence type="ECO:0000256" key="1">
    <source>
        <dbReference type="ARBA" id="ARBA00023002"/>
    </source>
</evidence>
<dbReference type="InterPro" id="IPR050982">
    <property type="entry name" value="Auxin_biosynth/cation_transpt"/>
</dbReference>
<dbReference type="SUPFAM" id="SSF51905">
    <property type="entry name" value="FAD/NAD(P)-binding domain"/>
    <property type="match status" value="2"/>
</dbReference>
<dbReference type="OrthoDB" id="9808049at2"/>
<proteinExistence type="predicted"/>
<reference evidence="2 3" key="1">
    <citation type="submission" date="2018-03" db="EMBL/GenBank/DDBJ databases">
        <title>Genomic Encyclopedia of Archaeal and Bacterial Type Strains, Phase II (KMG-II): from individual species to whole genera.</title>
        <authorList>
            <person name="Goeker M."/>
        </authorList>
    </citation>
    <scope>NUCLEOTIDE SEQUENCE [LARGE SCALE GENOMIC DNA]</scope>
    <source>
        <strain evidence="2 3">DSM 100065</strain>
    </source>
</reference>
<protein>
    <submittedName>
        <fullName evidence="2">Putative flavoprotein involved in K+ transport</fullName>
    </submittedName>
</protein>
<dbReference type="AlphaFoldDB" id="A0A2T1A754"/>
<evidence type="ECO:0000313" key="2">
    <source>
        <dbReference type="EMBL" id="PRZ44384.1"/>
    </source>
</evidence>
<comment type="caution">
    <text evidence="2">The sequence shown here is derived from an EMBL/GenBank/DDBJ whole genome shotgun (WGS) entry which is preliminary data.</text>
</comment>
<dbReference type="Gene3D" id="3.50.50.60">
    <property type="entry name" value="FAD/NAD(P)-binding domain"/>
    <property type="match status" value="1"/>
</dbReference>
<dbReference type="Proteomes" id="UP000237752">
    <property type="component" value="Unassembled WGS sequence"/>
</dbReference>
<evidence type="ECO:0000313" key="3">
    <source>
        <dbReference type="Proteomes" id="UP000237752"/>
    </source>
</evidence>
<keyword evidence="1" id="KW-0560">Oxidoreductase</keyword>
<gene>
    <name evidence="2" type="ORF">CLV47_101510</name>
</gene>
<dbReference type="EMBL" id="PVUE01000001">
    <property type="protein sequence ID" value="PRZ44384.1"/>
    <property type="molecule type" value="Genomic_DNA"/>
</dbReference>
<name>A0A2T1A754_9ACTN</name>
<dbReference type="PRINTS" id="PR00368">
    <property type="entry name" value="FADPNR"/>
</dbReference>
<sequence>MSSEYVETVVIGAGQAGLAVGYHLRQIDRKFLILDGNVRVGDGWRRQWDSLRLFSPASHDALPGMRFPAPKWSYPGKDEVADYLEQYAAAFDLPIRLESTVDSLVASADGYVVTVGAHQIETSNVVIATGGLGRTPYIPAFADRLDPGILQLHSSEYRRPAQLRPGPVLVVGASHSGCDLAYELAPHHPTTLCGRDPGQIPVHLDSPMTRVIFPVVAFVEGHVLTRRTPMGRRAKTHVRDHGAPMLRVKRRDLLARGVKRVTERVTDARGGLPLLADGTVVQVANVLWCTGFRQSFDWVDVPVFDDDGWPVENRGVTESPGLYFSGLSFQYAFSSMLIDGAGRDAAYVVRHIGQRERAYVDA</sequence>
<dbReference type="GO" id="GO:0004497">
    <property type="term" value="F:monooxygenase activity"/>
    <property type="evidence" value="ECO:0007669"/>
    <property type="project" value="TreeGrafter"/>
</dbReference>
<keyword evidence="3" id="KW-1185">Reference proteome</keyword>
<dbReference type="PANTHER" id="PTHR43539:SF78">
    <property type="entry name" value="FLAVIN-CONTAINING MONOOXYGENASE"/>
    <property type="match status" value="1"/>
</dbReference>
<accession>A0A2T1A754</accession>